<dbReference type="GO" id="GO:0006888">
    <property type="term" value="P:endoplasmic reticulum to Golgi vesicle-mediated transport"/>
    <property type="evidence" value="ECO:0007669"/>
    <property type="project" value="TreeGrafter"/>
</dbReference>
<dbReference type="GO" id="GO:0048280">
    <property type="term" value="P:vesicle fusion with Golgi apparatus"/>
    <property type="evidence" value="ECO:0007669"/>
    <property type="project" value="InterPro"/>
</dbReference>
<evidence type="ECO:0000313" key="14">
    <source>
        <dbReference type="EMBL" id="KAF9586489.1"/>
    </source>
</evidence>
<evidence type="ECO:0000256" key="4">
    <source>
        <dbReference type="ARBA" id="ARBA00022490"/>
    </source>
</evidence>
<gene>
    <name evidence="14" type="ORF">BGW38_003820</name>
</gene>
<evidence type="ECO:0000259" key="13">
    <source>
        <dbReference type="Pfam" id="PF04871"/>
    </source>
</evidence>
<feature type="domain" description="Vesicle tethering protein Uso1/P115-like head" evidence="12">
    <location>
        <begin position="888"/>
        <end position="1173"/>
    </location>
</feature>
<dbReference type="GO" id="GO:0005795">
    <property type="term" value="C:Golgi stack"/>
    <property type="evidence" value="ECO:0007669"/>
    <property type="project" value="TreeGrafter"/>
</dbReference>
<dbReference type="OrthoDB" id="198977at2759"/>
<feature type="compositionally biased region" description="Polar residues" evidence="10">
    <location>
        <begin position="208"/>
        <end position="218"/>
    </location>
</feature>
<keyword evidence="4" id="KW-0963">Cytoplasm</keyword>
<keyword evidence="11" id="KW-1133">Transmembrane helix</keyword>
<dbReference type="InterPro" id="IPR006955">
    <property type="entry name" value="Uso1_p115_C"/>
</dbReference>
<feature type="transmembrane region" description="Helical" evidence="11">
    <location>
        <begin position="63"/>
        <end position="81"/>
    </location>
</feature>
<dbReference type="InterPro" id="IPR006953">
    <property type="entry name" value="Vesicle_Uso1_P115_head"/>
</dbReference>
<feature type="transmembrane region" description="Helical" evidence="11">
    <location>
        <begin position="20"/>
        <end position="42"/>
    </location>
</feature>
<dbReference type="InterPro" id="IPR024095">
    <property type="entry name" value="Vesicle_P115"/>
</dbReference>
<dbReference type="GO" id="GO:0005783">
    <property type="term" value="C:endoplasmic reticulum"/>
    <property type="evidence" value="ECO:0007669"/>
    <property type="project" value="TreeGrafter"/>
</dbReference>
<evidence type="ECO:0000259" key="12">
    <source>
        <dbReference type="Pfam" id="PF04869"/>
    </source>
</evidence>
<dbReference type="PANTHER" id="PTHR10013:SF0">
    <property type="entry name" value="GENERAL VESICULAR TRANSPORT FACTOR P115"/>
    <property type="match status" value="1"/>
</dbReference>
<keyword evidence="7 9" id="KW-0175">Coiled coil</keyword>
<dbReference type="Pfam" id="PF04871">
    <property type="entry name" value="Uso1_p115_C"/>
    <property type="match status" value="1"/>
</dbReference>
<evidence type="ECO:0000256" key="9">
    <source>
        <dbReference type="SAM" id="Coils"/>
    </source>
</evidence>
<evidence type="ECO:0000256" key="10">
    <source>
        <dbReference type="SAM" id="MobiDB-lite"/>
    </source>
</evidence>
<dbReference type="SUPFAM" id="SSF48371">
    <property type="entry name" value="ARM repeat"/>
    <property type="match status" value="1"/>
</dbReference>
<dbReference type="GO" id="GO:0012507">
    <property type="term" value="C:ER to Golgi transport vesicle membrane"/>
    <property type="evidence" value="ECO:0007669"/>
    <property type="project" value="TreeGrafter"/>
</dbReference>
<feature type="compositionally biased region" description="Basic and acidic residues" evidence="10">
    <location>
        <begin position="170"/>
        <end position="188"/>
    </location>
</feature>
<evidence type="ECO:0000256" key="7">
    <source>
        <dbReference type="ARBA" id="ARBA00023054"/>
    </source>
</evidence>
<comment type="subcellular location">
    <subcellularLocation>
        <location evidence="2">Cytoplasm</location>
    </subcellularLocation>
    <subcellularLocation>
        <location evidence="1">Endomembrane system</location>
        <topology evidence="1">Peripheral membrane protein</topology>
    </subcellularLocation>
    <subcellularLocation>
        <location evidence="3">Golgi apparatus</location>
    </subcellularLocation>
</comment>
<comment type="caution">
    <text evidence="14">The sequence shown here is derived from an EMBL/GenBank/DDBJ whole genome shotgun (WGS) entry which is preliminary data.</text>
</comment>
<keyword evidence="15" id="KW-1185">Reference proteome</keyword>
<keyword evidence="6" id="KW-0333">Golgi apparatus</keyword>
<dbReference type="InterPro" id="IPR016024">
    <property type="entry name" value="ARM-type_fold"/>
</dbReference>
<organism evidence="14 15">
    <name type="scientific">Lunasporangiospora selenospora</name>
    <dbReference type="NCBI Taxonomy" id="979761"/>
    <lineage>
        <taxon>Eukaryota</taxon>
        <taxon>Fungi</taxon>
        <taxon>Fungi incertae sedis</taxon>
        <taxon>Mucoromycota</taxon>
        <taxon>Mortierellomycotina</taxon>
        <taxon>Mortierellomycetes</taxon>
        <taxon>Mortierellales</taxon>
        <taxon>Mortierellaceae</taxon>
        <taxon>Lunasporangiospora</taxon>
    </lineage>
</organism>
<evidence type="ECO:0000256" key="2">
    <source>
        <dbReference type="ARBA" id="ARBA00004496"/>
    </source>
</evidence>
<keyword evidence="5" id="KW-0677">Repeat</keyword>
<dbReference type="InterPro" id="IPR011989">
    <property type="entry name" value="ARM-like"/>
</dbReference>
<dbReference type="Gene3D" id="1.25.10.10">
    <property type="entry name" value="Leucine-rich Repeat Variant"/>
    <property type="match status" value="1"/>
</dbReference>
<dbReference type="InterPro" id="IPR041209">
    <property type="entry name" value="P115_Arm_rpt"/>
</dbReference>
<evidence type="ECO:0000256" key="6">
    <source>
        <dbReference type="ARBA" id="ARBA00023034"/>
    </source>
</evidence>
<dbReference type="Pfam" id="PF18770">
    <property type="entry name" value="Arm_vescicular"/>
    <property type="match status" value="1"/>
</dbReference>
<name>A0A9P6G3K4_9FUNG</name>
<dbReference type="GO" id="GO:0048211">
    <property type="term" value="P:Golgi vesicle docking"/>
    <property type="evidence" value="ECO:0007669"/>
    <property type="project" value="TreeGrafter"/>
</dbReference>
<evidence type="ECO:0000256" key="11">
    <source>
        <dbReference type="SAM" id="Phobius"/>
    </source>
</evidence>
<feature type="region of interest" description="Disordered" evidence="10">
    <location>
        <begin position="168"/>
        <end position="238"/>
    </location>
</feature>
<feature type="compositionally biased region" description="Polar residues" evidence="10">
    <location>
        <begin position="849"/>
        <end position="870"/>
    </location>
</feature>
<keyword evidence="11" id="KW-0812">Transmembrane</keyword>
<reference evidence="14" key="1">
    <citation type="journal article" date="2020" name="Fungal Divers.">
        <title>Resolving the Mortierellaceae phylogeny through synthesis of multi-gene phylogenetics and phylogenomics.</title>
        <authorList>
            <person name="Vandepol N."/>
            <person name="Liber J."/>
            <person name="Desiro A."/>
            <person name="Na H."/>
            <person name="Kennedy M."/>
            <person name="Barry K."/>
            <person name="Grigoriev I.V."/>
            <person name="Miller A.N."/>
            <person name="O'Donnell K."/>
            <person name="Stajich J.E."/>
            <person name="Bonito G."/>
        </authorList>
    </citation>
    <scope>NUCLEOTIDE SEQUENCE</scope>
    <source>
        <strain evidence="14">KOD1015</strain>
    </source>
</reference>
<feature type="compositionally biased region" description="Low complexity" evidence="10">
    <location>
        <begin position="223"/>
        <end position="236"/>
    </location>
</feature>
<feature type="coiled-coil region" evidence="9">
    <location>
        <begin position="1226"/>
        <end position="1309"/>
    </location>
</feature>
<feature type="region of interest" description="Disordered" evidence="10">
    <location>
        <begin position="841"/>
        <end position="886"/>
    </location>
</feature>
<evidence type="ECO:0000256" key="5">
    <source>
        <dbReference type="ARBA" id="ARBA00022737"/>
    </source>
</evidence>
<sequence length="1311" mass="145873">MKSVSHIESLVPTFYHSLDLLILYDILITLANITSALSKVVNHVFSQKSVSIPAKSILNISELSAFIIATLAVLSILGEAWDPREWIIMRSPHATIRERWYYPWTRMVALPLLALEFHLLFAKPPTQQSLHPLMSPYLVTLLLSCVRLAISSTAKWVQMPIQIKLSDSAETDHTTPEPALRGENDTSRHSTTRRRQMSPLDALPLLSRSASDPSNNAQEDWGRWSSKGSGSWNGPSASDIETIDWGSSRAPLPASATPFADFGTYRESASFQSTSLAPNLQQVGSDRGGSKTTLNDTKYFSRAYEPSPLANPSLINGLNIGNMSLGKMFGFPSAEIQQPENHFAHRSHSPSMDPQQDVWSYRKKSMDADLDIDANENENEDEDEDVARTKASMWRRNGPKAPTKQTQFGMGLMSMSSSSQYRGKSKFEKREDFAAQRYFPPEPETGLEENFFGVVKIVDDYLPHRERPVSFIDRKMDFLSSGFSALRGQKGQHQSGSETVDRLCERIEHGTLLEDRRASVLALKACSRDHKRDIGSRGVNVLSKVLRQDSMDLEICKAVLETLAILCQTDAEHEESQEFGKKMSATFLEDPVNVTILLDILEEYDFYVRFHVVSLLSTLVLNDSQRLQECILTSPVGMSRLMALLDDRREIIRNEGLLLLISLTETNADLQKIVAFENAFERLLTIIEEEGGINGGIIVQDCLQLVQNLLRYNVSNQNYFRETSCIQRIPDLFREDMVRESGHSDLPHGDAWSDQKGNNMIMVLELIRVLVVPDHSNTATNQKSMSQCGIVQLLITLALTSNAPQRVKASAFYALAELVRLNKANQDVLFKAVIAPAHPPPVPHEDVLSSLSPPNRSSVQLSRSSFQQGRGTHDDHGAHQRASGPRAKCPAVVETVAIAVGQYPGCSYSVRASATCLFQALLLENPDTQLVLASTLNPPPEDNPNTVSDEKPHSPGTLLLGALQGWQEDAEILSMDPYNSWFATVLFSHILQNNPRAKSIALAITFGDEEQGEDPVSLINAITAALMIAVKSRADARVALGYLALLCNWCYDCPKSVKDFLSEGAHLQFLIELISPSSKEDPMVQGLAAFLLGICYEFNWEPDAPITRATIQPIILSRIGVDHFASCITRVRESKPFNAATPWMIVLPKEEGPGKLPALFFDYSFVEFMKRTFGYGGPSKPKVQINDAEAESKMQSLVAIVASKDSEISDLKAQLESKVQSLVATVASKDSEISDLKVQLEEAYQQLTQQAHERQEHESTLARLNEEVRLSGERYTALEKEHEDLLICLAEQEEDMTQLKERVLALGLNHL</sequence>
<evidence type="ECO:0000256" key="3">
    <source>
        <dbReference type="ARBA" id="ARBA00004555"/>
    </source>
</evidence>
<feature type="domain" description="Uso1/p115-like vesicle tethering protein C-terminal" evidence="13">
    <location>
        <begin position="1188"/>
        <end position="1308"/>
    </location>
</feature>
<protein>
    <submittedName>
        <fullName evidence="14">Uncharacterized protein</fullName>
    </submittedName>
</protein>
<evidence type="ECO:0000313" key="15">
    <source>
        <dbReference type="Proteomes" id="UP000780801"/>
    </source>
</evidence>
<accession>A0A9P6G3K4</accession>
<proteinExistence type="predicted"/>
<dbReference type="GO" id="GO:0006886">
    <property type="term" value="P:intracellular protein transport"/>
    <property type="evidence" value="ECO:0007669"/>
    <property type="project" value="InterPro"/>
</dbReference>
<dbReference type="GO" id="GO:0000139">
    <property type="term" value="C:Golgi membrane"/>
    <property type="evidence" value="ECO:0007669"/>
    <property type="project" value="InterPro"/>
</dbReference>
<dbReference type="Proteomes" id="UP000780801">
    <property type="component" value="Unassembled WGS sequence"/>
</dbReference>
<dbReference type="PANTHER" id="PTHR10013">
    <property type="entry name" value="GENERAL VESICULAR TRANSPORT FACTOR P115"/>
    <property type="match status" value="1"/>
</dbReference>
<dbReference type="Pfam" id="PF04869">
    <property type="entry name" value="Uso1_p115_head"/>
    <property type="match status" value="1"/>
</dbReference>
<evidence type="ECO:0000256" key="1">
    <source>
        <dbReference type="ARBA" id="ARBA00004184"/>
    </source>
</evidence>
<evidence type="ECO:0000256" key="8">
    <source>
        <dbReference type="ARBA" id="ARBA00023136"/>
    </source>
</evidence>
<dbReference type="EMBL" id="JAABOA010000025">
    <property type="protein sequence ID" value="KAF9586489.1"/>
    <property type="molecule type" value="Genomic_DNA"/>
</dbReference>
<keyword evidence="8 11" id="KW-0472">Membrane</keyword>